<dbReference type="Gene3D" id="2.40.170.20">
    <property type="entry name" value="TonB-dependent receptor, beta-barrel domain"/>
    <property type="match status" value="1"/>
</dbReference>
<dbReference type="RefSeq" id="WP_255901087.1">
    <property type="nucleotide sequence ID" value="NZ_JAFMZO010000002.1"/>
</dbReference>
<dbReference type="EMBL" id="JBHUHZ010000002">
    <property type="protein sequence ID" value="MFD2163315.1"/>
    <property type="molecule type" value="Genomic_DNA"/>
</dbReference>
<evidence type="ECO:0000256" key="3">
    <source>
        <dbReference type="ARBA" id="ARBA00022452"/>
    </source>
</evidence>
<comment type="similarity">
    <text evidence="8">Belongs to the TonB-dependent receptor family.</text>
</comment>
<dbReference type="InterPro" id="IPR039426">
    <property type="entry name" value="TonB-dep_rcpt-like"/>
</dbReference>
<evidence type="ECO:0000256" key="6">
    <source>
        <dbReference type="ARBA" id="ARBA00023136"/>
    </source>
</evidence>
<dbReference type="InterPro" id="IPR008969">
    <property type="entry name" value="CarboxyPept-like_regulatory"/>
</dbReference>
<dbReference type="InterPro" id="IPR036942">
    <property type="entry name" value="Beta-barrel_TonB_sf"/>
</dbReference>
<comment type="caution">
    <text evidence="10">The sequence shown here is derived from an EMBL/GenBank/DDBJ whole genome shotgun (WGS) entry which is preliminary data.</text>
</comment>
<dbReference type="InterPro" id="IPR037066">
    <property type="entry name" value="Plug_dom_sf"/>
</dbReference>
<comment type="subcellular location">
    <subcellularLocation>
        <location evidence="1 8">Cell outer membrane</location>
        <topology evidence="1 8">Multi-pass membrane protein</topology>
    </subcellularLocation>
</comment>
<protein>
    <submittedName>
        <fullName evidence="10">Carboxypeptidase-like regulatory domain-containing protein</fullName>
    </submittedName>
</protein>
<dbReference type="PANTHER" id="PTHR30069">
    <property type="entry name" value="TONB-DEPENDENT OUTER MEMBRANE RECEPTOR"/>
    <property type="match status" value="1"/>
</dbReference>
<keyword evidence="6 8" id="KW-0472">Membrane</keyword>
<evidence type="ECO:0000256" key="7">
    <source>
        <dbReference type="ARBA" id="ARBA00023237"/>
    </source>
</evidence>
<dbReference type="InterPro" id="IPR012910">
    <property type="entry name" value="Plug_dom"/>
</dbReference>
<evidence type="ECO:0000259" key="9">
    <source>
        <dbReference type="Pfam" id="PF07715"/>
    </source>
</evidence>
<evidence type="ECO:0000313" key="11">
    <source>
        <dbReference type="Proteomes" id="UP001597387"/>
    </source>
</evidence>
<keyword evidence="7 8" id="KW-0998">Cell outer membrane</keyword>
<dbReference type="PANTHER" id="PTHR30069:SF29">
    <property type="entry name" value="HEMOGLOBIN AND HEMOGLOBIN-HAPTOGLOBIN-BINDING PROTEIN 1-RELATED"/>
    <property type="match status" value="1"/>
</dbReference>
<reference evidence="11" key="1">
    <citation type="journal article" date="2019" name="Int. J. Syst. Evol. Microbiol.">
        <title>The Global Catalogue of Microorganisms (GCM) 10K type strain sequencing project: providing services to taxonomists for standard genome sequencing and annotation.</title>
        <authorList>
            <consortium name="The Broad Institute Genomics Platform"/>
            <consortium name="The Broad Institute Genome Sequencing Center for Infectious Disease"/>
            <person name="Wu L."/>
            <person name="Ma J."/>
        </authorList>
    </citation>
    <scope>NUCLEOTIDE SEQUENCE [LARGE SCALE GENOMIC DNA]</scope>
    <source>
        <strain evidence="11">KCTC 42217</strain>
    </source>
</reference>
<dbReference type="PROSITE" id="PS52016">
    <property type="entry name" value="TONB_DEPENDENT_REC_3"/>
    <property type="match status" value="1"/>
</dbReference>
<evidence type="ECO:0000256" key="4">
    <source>
        <dbReference type="ARBA" id="ARBA00022692"/>
    </source>
</evidence>
<dbReference type="SUPFAM" id="SSF49464">
    <property type="entry name" value="Carboxypeptidase regulatory domain-like"/>
    <property type="match status" value="1"/>
</dbReference>
<dbReference type="Proteomes" id="UP001597387">
    <property type="component" value="Unassembled WGS sequence"/>
</dbReference>
<gene>
    <name evidence="10" type="ORF">ACFSJU_12990</name>
</gene>
<accession>A0ABW4ZNL3</accession>
<evidence type="ECO:0000256" key="1">
    <source>
        <dbReference type="ARBA" id="ARBA00004571"/>
    </source>
</evidence>
<evidence type="ECO:0000313" key="10">
    <source>
        <dbReference type="EMBL" id="MFD2163315.1"/>
    </source>
</evidence>
<keyword evidence="11" id="KW-1185">Reference proteome</keyword>
<organism evidence="10 11">
    <name type="scientific">Paradesertivirga mongoliensis</name>
    <dbReference type="NCBI Taxonomy" id="2100740"/>
    <lineage>
        <taxon>Bacteria</taxon>
        <taxon>Pseudomonadati</taxon>
        <taxon>Bacteroidota</taxon>
        <taxon>Sphingobacteriia</taxon>
        <taxon>Sphingobacteriales</taxon>
        <taxon>Sphingobacteriaceae</taxon>
        <taxon>Paradesertivirga</taxon>
    </lineage>
</organism>
<dbReference type="Gene3D" id="2.60.40.1120">
    <property type="entry name" value="Carboxypeptidase-like, regulatory domain"/>
    <property type="match status" value="1"/>
</dbReference>
<feature type="domain" description="TonB-dependent receptor plug" evidence="9">
    <location>
        <begin position="153"/>
        <end position="230"/>
    </location>
</feature>
<evidence type="ECO:0000256" key="5">
    <source>
        <dbReference type="ARBA" id="ARBA00022729"/>
    </source>
</evidence>
<keyword evidence="3 8" id="KW-1134">Transmembrane beta strand</keyword>
<keyword evidence="2 8" id="KW-0813">Transport</keyword>
<dbReference type="Pfam" id="PF07715">
    <property type="entry name" value="Plug"/>
    <property type="match status" value="1"/>
</dbReference>
<proteinExistence type="inferred from homology"/>
<dbReference type="Gene3D" id="2.170.130.10">
    <property type="entry name" value="TonB-dependent receptor, plug domain"/>
    <property type="match status" value="1"/>
</dbReference>
<dbReference type="Pfam" id="PF13715">
    <property type="entry name" value="CarbopepD_reg_2"/>
    <property type="match status" value="1"/>
</dbReference>
<name>A0ABW4ZNL3_9SPHI</name>
<sequence length="782" mass="88115">MSGPNFSKRPLLSTNFLILLCLLLSLSTAAQTRFSINGTIKDTLSGETLIGASIKLREIPASGTTSNTYGFYSISAAPGEYTLVVSYTGYQTINTPITLTNNVTLDINLNPNALLKEVIVSSRPVKEQIRDPQMGIEKLNMESIKNVPVLFGEKDILKTIQLLPGIKSAGEGNSGFYVRGGSADQNLILLDEANVYNASHLLGFFSTFNSDAIKDVSVYKGGMPAQYGGRLASVVDIRMNEGNRNRYTAEGGIGLIASRLKLEGPVKKGRGSFMLSGRRTYADLFLKLSSDTVLKTTQLYFYDLNAKANYRINDKNVIYLSGYFGNDALGLRETFSLNWGNTTATMRWNHLFSERMFSNTTLIYSDYNYAIENFDNQSDFKVTSRIRDWNLKQDYQYFGSDQHTLKFGLNVNHHQIKPGSISSSSTSSVNDKEITRRRGLELAAYISDEWKLERFGLVYGLRLSSFSLLGPGTFASYDQNGNIIRSQSVGSGKAVKSYLLPEPRISASYQLNPNISLKTSYTRNTQSLHLLSNSTSSLPTDLWVMSSNNIRPQVADQLALGYYQNFKDDQYEFSSEVYFKSMKNQIDYKNAANLRGNENVESELLFGYGRAYGIEFFLKKRTGKFNGWLGYTLSRTERKFDEISNGDYFPAKQDRTHDLSLVGIYNISKRWTFSGTFIYNTGNAITFPSGKYTLDGRTMFYYTERNGYRMPDYHRLDINATLDGKPGKKYQSSWTFGVYNAYNRQNAYIIDFRDNPDDPSRTQAVQTSLFGIIPSVTWNFKF</sequence>
<evidence type="ECO:0000256" key="8">
    <source>
        <dbReference type="PROSITE-ProRule" id="PRU01360"/>
    </source>
</evidence>
<keyword evidence="4 8" id="KW-0812">Transmembrane</keyword>
<evidence type="ECO:0000256" key="2">
    <source>
        <dbReference type="ARBA" id="ARBA00022448"/>
    </source>
</evidence>
<dbReference type="SUPFAM" id="SSF56935">
    <property type="entry name" value="Porins"/>
    <property type="match status" value="1"/>
</dbReference>
<keyword evidence="5" id="KW-0732">Signal</keyword>